<sequence>MECEQSPFKRPRTRSIHINRHDEGTTAAYIQQLLSGLQQAITTKQRLIVLRQLLHFVGYDSSTRHCRCHVTILSRILEGKCIHLLCLQLGYALNRHQNHHHRERELHGVNSFNEEINLILTAMDIFYRYCPELVTEGSIRNEGPELFRLLKDVLAYYRGGVIHNSVGRINYNGGGSEIFLSVLSIWHSCSSSSIGTMLLLQHPATLQAINNILLLQKQRPNHNSGGLEIIMEGIGLLKNLSYYGEDYRHLIVDQTNLLTTLTSLTDVPNDKARERLSAVFRNLVLSTDVRSRLIQRADVLTAIVRISIINTATNIDNASTNCKKNTLRNVLSAITSLAIDTNTTHLIVFHGDGILVEQLKQFVVQCEDYVVRKRAVRALRSLVRDASSAHVMVLQDNQLLEILSDRVLNDVSDAVRIEAVEAFCTCAGLIRAPMIQHTYILDSLTHMLMASTSTTTRTNIDTVARALREQACYPENRRGMVQRENLLGALASIILSDNTTLSAKESVCATLVDLSKEELNHEAIALPIILDALVQTLTDRGRILTASNAIGNANANINTSITNKIRESSVRIILNLAKTQLNWRTMAKQTALIQSLLRFAAATTTGEDAKKQVKAVILQLAAEL</sequence>
<dbReference type="AlphaFoldDB" id="A0A1E7FQF2"/>
<protein>
    <recommendedName>
        <fullName evidence="3">ARM repeat-containing protein</fullName>
    </recommendedName>
</protein>
<dbReference type="EMBL" id="KV784355">
    <property type="protein sequence ID" value="OEU20367.1"/>
    <property type="molecule type" value="Genomic_DNA"/>
</dbReference>
<proteinExistence type="predicted"/>
<accession>A0A1E7FQF2</accession>
<dbReference type="OrthoDB" id="44787at2759"/>
<dbReference type="SUPFAM" id="SSF48371">
    <property type="entry name" value="ARM repeat"/>
    <property type="match status" value="2"/>
</dbReference>
<dbReference type="KEGG" id="fcy:FRACYDRAFT_236442"/>
<keyword evidence="2" id="KW-1185">Reference proteome</keyword>
<name>A0A1E7FQF2_9STRA</name>
<gene>
    <name evidence="1" type="ORF">FRACYDRAFT_236442</name>
</gene>
<dbReference type="Gene3D" id="1.25.10.10">
    <property type="entry name" value="Leucine-rich Repeat Variant"/>
    <property type="match status" value="1"/>
</dbReference>
<dbReference type="InParanoid" id="A0A1E7FQF2"/>
<dbReference type="InterPro" id="IPR016024">
    <property type="entry name" value="ARM-type_fold"/>
</dbReference>
<evidence type="ECO:0000313" key="1">
    <source>
        <dbReference type="EMBL" id="OEU20367.1"/>
    </source>
</evidence>
<dbReference type="Proteomes" id="UP000095751">
    <property type="component" value="Unassembled WGS sequence"/>
</dbReference>
<reference evidence="1 2" key="1">
    <citation type="submission" date="2016-09" db="EMBL/GenBank/DDBJ databases">
        <title>Extensive genetic diversity and differential bi-allelic expression allows diatom success in the polar Southern Ocean.</title>
        <authorList>
            <consortium name="DOE Joint Genome Institute"/>
            <person name="Mock T."/>
            <person name="Otillar R.P."/>
            <person name="Strauss J."/>
            <person name="Dupont C."/>
            <person name="Frickenhaus S."/>
            <person name="Maumus F."/>
            <person name="Mcmullan M."/>
            <person name="Sanges R."/>
            <person name="Schmutz J."/>
            <person name="Toseland A."/>
            <person name="Valas R."/>
            <person name="Veluchamy A."/>
            <person name="Ward B.J."/>
            <person name="Allen A."/>
            <person name="Barry K."/>
            <person name="Falciatore A."/>
            <person name="Ferrante M."/>
            <person name="Fortunato A.E."/>
            <person name="Gloeckner G."/>
            <person name="Gruber A."/>
            <person name="Hipkin R."/>
            <person name="Janech M."/>
            <person name="Kroth P."/>
            <person name="Leese F."/>
            <person name="Lindquist E."/>
            <person name="Lyon B.R."/>
            <person name="Martin J."/>
            <person name="Mayer C."/>
            <person name="Parker M."/>
            <person name="Quesneville H."/>
            <person name="Raymond J."/>
            <person name="Uhlig C."/>
            <person name="Valentin K.U."/>
            <person name="Worden A.Z."/>
            <person name="Armbrust E.V."/>
            <person name="Bowler C."/>
            <person name="Green B."/>
            <person name="Moulton V."/>
            <person name="Van Oosterhout C."/>
            <person name="Grigoriev I."/>
        </authorList>
    </citation>
    <scope>NUCLEOTIDE SEQUENCE [LARGE SCALE GENOMIC DNA]</scope>
    <source>
        <strain evidence="1 2">CCMP1102</strain>
    </source>
</reference>
<dbReference type="InterPro" id="IPR011989">
    <property type="entry name" value="ARM-like"/>
</dbReference>
<organism evidence="1 2">
    <name type="scientific">Fragilariopsis cylindrus CCMP1102</name>
    <dbReference type="NCBI Taxonomy" id="635003"/>
    <lineage>
        <taxon>Eukaryota</taxon>
        <taxon>Sar</taxon>
        <taxon>Stramenopiles</taxon>
        <taxon>Ochrophyta</taxon>
        <taxon>Bacillariophyta</taxon>
        <taxon>Bacillariophyceae</taxon>
        <taxon>Bacillariophycidae</taxon>
        <taxon>Bacillariales</taxon>
        <taxon>Bacillariaceae</taxon>
        <taxon>Fragilariopsis</taxon>
    </lineage>
</organism>
<evidence type="ECO:0000313" key="2">
    <source>
        <dbReference type="Proteomes" id="UP000095751"/>
    </source>
</evidence>
<evidence type="ECO:0008006" key="3">
    <source>
        <dbReference type="Google" id="ProtNLM"/>
    </source>
</evidence>